<evidence type="ECO:0000256" key="5">
    <source>
        <dbReference type="ARBA" id="ARBA00022679"/>
    </source>
</evidence>
<dbReference type="Pfam" id="PF02911">
    <property type="entry name" value="Formyl_trans_C"/>
    <property type="match status" value="1"/>
</dbReference>
<organism evidence="11 12">
    <name type="scientific">Evansella alkalicola</name>
    <dbReference type="NCBI Taxonomy" id="745819"/>
    <lineage>
        <taxon>Bacteria</taxon>
        <taxon>Bacillati</taxon>
        <taxon>Bacillota</taxon>
        <taxon>Bacilli</taxon>
        <taxon>Bacillales</taxon>
        <taxon>Bacillaceae</taxon>
        <taxon>Evansella</taxon>
    </lineage>
</organism>
<reference evidence="11 12" key="1">
    <citation type="submission" date="2021-06" db="EMBL/GenBank/DDBJ databases">
        <title>Bacillus sp. RD4P76, an endophyte from a halophyte.</title>
        <authorList>
            <person name="Sun J.-Q."/>
        </authorList>
    </citation>
    <scope>NUCLEOTIDE SEQUENCE [LARGE SCALE GENOMIC DNA]</scope>
    <source>
        <strain evidence="11 12">JCM 17098</strain>
    </source>
</reference>
<evidence type="ECO:0000256" key="3">
    <source>
        <dbReference type="ARBA" id="ARBA00012261"/>
    </source>
</evidence>
<evidence type="ECO:0000256" key="2">
    <source>
        <dbReference type="ARBA" id="ARBA00010699"/>
    </source>
</evidence>
<dbReference type="SUPFAM" id="SSF53328">
    <property type="entry name" value="Formyltransferase"/>
    <property type="match status" value="1"/>
</dbReference>
<evidence type="ECO:0000256" key="6">
    <source>
        <dbReference type="ARBA" id="ARBA00022917"/>
    </source>
</evidence>
<dbReference type="InterPro" id="IPR041711">
    <property type="entry name" value="Met-tRNA-FMT_N"/>
</dbReference>
<dbReference type="CDD" id="cd08646">
    <property type="entry name" value="FMT_core_Met-tRNA-FMT_N"/>
    <property type="match status" value="1"/>
</dbReference>
<evidence type="ECO:0000256" key="8">
    <source>
        <dbReference type="HAMAP-Rule" id="MF_00182"/>
    </source>
</evidence>
<dbReference type="Proteomes" id="UP000790580">
    <property type="component" value="Unassembled WGS sequence"/>
</dbReference>
<dbReference type="GO" id="GO:0004479">
    <property type="term" value="F:methionyl-tRNA formyltransferase activity"/>
    <property type="evidence" value="ECO:0007669"/>
    <property type="project" value="UniProtKB-EC"/>
</dbReference>
<accession>A0ABS6JPA9</accession>
<keyword evidence="6 8" id="KW-0648">Protein biosynthesis</keyword>
<dbReference type="InterPro" id="IPR002376">
    <property type="entry name" value="Formyl_transf_N"/>
</dbReference>
<comment type="function">
    <text evidence="1 8">Attaches a formyl group to the free amino group of methionyl-tRNA(fMet). The formyl group appears to play a dual role in the initiator identity of N-formylmethionyl-tRNA by promoting its recognition by IF2 and preventing the misappropriation of this tRNA by the elongation apparatus.</text>
</comment>
<dbReference type="CDD" id="cd08704">
    <property type="entry name" value="Met_tRNA_FMT_C"/>
    <property type="match status" value="1"/>
</dbReference>
<dbReference type="NCBIfam" id="TIGR00460">
    <property type="entry name" value="fmt"/>
    <property type="match status" value="1"/>
</dbReference>
<dbReference type="PROSITE" id="PS00373">
    <property type="entry name" value="GART"/>
    <property type="match status" value="1"/>
</dbReference>
<comment type="caution">
    <text evidence="11">The sequence shown here is derived from an EMBL/GenBank/DDBJ whole genome shotgun (WGS) entry which is preliminary data.</text>
</comment>
<dbReference type="Gene3D" id="3.40.50.170">
    <property type="entry name" value="Formyl transferase, N-terminal domain"/>
    <property type="match status" value="1"/>
</dbReference>
<keyword evidence="5 8" id="KW-0808">Transferase</keyword>
<dbReference type="InterPro" id="IPR001555">
    <property type="entry name" value="GART_AS"/>
</dbReference>
<dbReference type="InterPro" id="IPR005793">
    <property type="entry name" value="Formyl_trans_C"/>
</dbReference>
<dbReference type="Gene3D" id="3.10.25.10">
    <property type="entry name" value="Formyl transferase, C-terminal domain"/>
    <property type="match status" value="1"/>
</dbReference>
<evidence type="ECO:0000259" key="10">
    <source>
        <dbReference type="Pfam" id="PF02911"/>
    </source>
</evidence>
<evidence type="ECO:0000259" key="9">
    <source>
        <dbReference type="Pfam" id="PF00551"/>
    </source>
</evidence>
<sequence>MKAVFMGTPDFAVPVLDGLVEKGYEISLVVTQPDRPKGRKQELTPPPVKVAAIKHGIPVFQPEKIKHEEEWKRVEKESPDIIITCAFGQILPKGLLDVPPLGCVNVHASLLPKYRGGAPIHQAVIDGEKETGITIMYMVEKLDAGDILSQRTIPIEDTDTTGTMHDKLSKVGAELLLDTLPELEAGTIMAEEQDEADVTYAPNITKDKEKIDWSRTAGYIYNQVRGLNPWPVAYTMVGEKRMKIWWTEKTDNDTDEKPGTVIQIEDNGLHVACGDNTVLKLTEIQPSGKKRMDVKTFLLGAGKGWTEGKMLGENDETR</sequence>
<dbReference type="SUPFAM" id="SSF50486">
    <property type="entry name" value="FMT C-terminal domain-like"/>
    <property type="match status" value="1"/>
</dbReference>
<dbReference type="EMBL" id="JAHQCR010000017">
    <property type="protein sequence ID" value="MBU9720401.1"/>
    <property type="molecule type" value="Genomic_DNA"/>
</dbReference>
<comment type="similarity">
    <text evidence="2 8">Belongs to the Fmt family.</text>
</comment>
<gene>
    <name evidence="8 11" type="primary">fmt</name>
    <name evidence="11" type="ORF">KS407_02965</name>
</gene>
<dbReference type="InterPro" id="IPR005794">
    <property type="entry name" value="Fmt"/>
</dbReference>
<feature type="domain" description="Formyl transferase C-terminal" evidence="10">
    <location>
        <begin position="203"/>
        <end position="300"/>
    </location>
</feature>
<dbReference type="PANTHER" id="PTHR11138">
    <property type="entry name" value="METHIONYL-TRNA FORMYLTRANSFERASE"/>
    <property type="match status" value="1"/>
</dbReference>
<dbReference type="InterPro" id="IPR044135">
    <property type="entry name" value="Met-tRNA-FMT_C"/>
</dbReference>
<evidence type="ECO:0000256" key="7">
    <source>
        <dbReference type="ARBA" id="ARBA00048558"/>
    </source>
</evidence>
<name>A0ABS6JPA9_9BACI</name>
<dbReference type="InterPro" id="IPR036477">
    <property type="entry name" value="Formyl_transf_N_sf"/>
</dbReference>
<keyword evidence="12" id="KW-1185">Reference proteome</keyword>
<comment type="catalytic activity">
    <reaction evidence="7 8">
        <text>L-methionyl-tRNA(fMet) + (6R)-10-formyltetrahydrofolate = N-formyl-L-methionyl-tRNA(fMet) + (6S)-5,6,7,8-tetrahydrofolate + H(+)</text>
        <dbReference type="Rhea" id="RHEA:24380"/>
        <dbReference type="Rhea" id="RHEA-COMP:9952"/>
        <dbReference type="Rhea" id="RHEA-COMP:9953"/>
        <dbReference type="ChEBI" id="CHEBI:15378"/>
        <dbReference type="ChEBI" id="CHEBI:57453"/>
        <dbReference type="ChEBI" id="CHEBI:78530"/>
        <dbReference type="ChEBI" id="CHEBI:78844"/>
        <dbReference type="ChEBI" id="CHEBI:195366"/>
        <dbReference type="EC" id="2.1.2.9"/>
    </reaction>
</comment>
<feature type="domain" description="Formyl transferase N-terminal" evidence="9">
    <location>
        <begin position="1"/>
        <end position="179"/>
    </location>
</feature>
<dbReference type="InterPro" id="IPR011034">
    <property type="entry name" value="Formyl_transferase-like_C_sf"/>
</dbReference>
<evidence type="ECO:0000256" key="4">
    <source>
        <dbReference type="ARBA" id="ARBA00016014"/>
    </source>
</evidence>
<dbReference type="PANTHER" id="PTHR11138:SF5">
    <property type="entry name" value="METHIONYL-TRNA FORMYLTRANSFERASE, MITOCHONDRIAL"/>
    <property type="match status" value="1"/>
</dbReference>
<feature type="binding site" evidence="8">
    <location>
        <begin position="109"/>
        <end position="112"/>
    </location>
    <ligand>
        <name>(6S)-5,6,7,8-tetrahydrofolate</name>
        <dbReference type="ChEBI" id="CHEBI:57453"/>
    </ligand>
</feature>
<dbReference type="EC" id="2.1.2.9" evidence="3 8"/>
<dbReference type="InterPro" id="IPR037022">
    <property type="entry name" value="Formyl_trans_C_sf"/>
</dbReference>
<evidence type="ECO:0000256" key="1">
    <source>
        <dbReference type="ARBA" id="ARBA00002606"/>
    </source>
</evidence>
<evidence type="ECO:0000313" key="12">
    <source>
        <dbReference type="Proteomes" id="UP000790580"/>
    </source>
</evidence>
<dbReference type="HAMAP" id="MF_00182">
    <property type="entry name" value="Formyl_trans"/>
    <property type="match status" value="1"/>
</dbReference>
<proteinExistence type="inferred from homology"/>
<evidence type="ECO:0000313" key="11">
    <source>
        <dbReference type="EMBL" id="MBU9720401.1"/>
    </source>
</evidence>
<protein>
    <recommendedName>
        <fullName evidence="4 8">Methionyl-tRNA formyltransferase</fullName>
        <ecNumber evidence="3 8">2.1.2.9</ecNumber>
    </recommendedName>
</protein>
<dbReference type="RefSeq" id="WP_088075760.1">
    <property type="nucleotide sequence ID" value="NZ_JAHQCR010000017.1"/>
</dbReference>
<dbReference type="Pfam" id="PF00551">
    <property type="entry name" value="Formyl_trans_N"/>
    <property type="match status" value="1"/>
</dbReference>